<dbReference type="PANTHER" id="PTHR47385:SF24">
    <property type="entry name" value="MUSCLE-SPECIFIC PROTEIN 20"/>
    <property type="match status" value="1"/>
</dbReference>
<evidence type="ECO:0000313" key="5">
    <source>
        <dbReference type="Proteomes" id="UP000070412"/>
    </source>
</evidence>
<dbReference type="InterPro" id="IPR001715">
    <property type="entry name" value="CH_dom"/>
</dbReference>
<dbReference type="Proteomes" id="UP000070412">
    <property type="component" value="Unassembled WGS sequence"/>
</dbReference>
<dbReference type="SUPFAM" id="SSF47576">
    <property type="entry name" value="Calponin-homology domain, CH-domain"/>
    <property type="match status" value="1"/>
</dbReference>
<dbReference type="Pfam" id="PF00307">
    <property type="entry name" value="CH"/>
    <property type="match status" value="1"/>
</dbReference>
<reference evidence="3 6" key="1">
    <citation type="journal article" date="2015" name="Parasit. Vectors">
        <title>Draft genome of the scabies mite.</title>
        <authorList>
            <person name="Rider S.D.Jr."/>
            <person name="Morgan M.S."/>
            <person name="Arlian L.G."/>
        </authorList>
    </citation>
    <scope>NUCLEOTIDE SEQUENCE [LARGE SCALE GENOMIC DNA]</scope>
    <source>
        <strain evidence="3">Arlian Lab</strain>
    </source>
</reference>
<dbReference type="GO" id="GO:0051015">
    <property type="term" value="F:actin filament binding"/>
    <property type="evidence" value="ECO:0007669"/>
    <property type="project" value="TreeGrafter"/>
</dbReference>
<dbReference type="EMBL" id="JXLN01000003">
    <property type="protein sequence ID" value="KPL94049.1"/>
    <property type="molecule type" value="Genomic_DNA"/>
</dbReference>
<accession>A0A131ZSL4</accession>
<dbReference type="OMA" id="VFLCKLM"/>
<keyword evidence="5" id="KW-1185">Reference proteome</keyword>
<dbReference type="OrthoDB" id="10029858at2759"/>
<evidence type="ECO:0000313" key="6">
    <source>
        <dbReference type="Proteomes" id="UP000616769"/>
    </source>
</evidence>
<proteinExistence type="predicted"/>
<evidence type="ECO:0000313" key="2">
    <source>
        <dbReference type="EMBL" id="KAF7492785.1"/>
    </source>
</evidence>
<dbReference type="GO" id="GO:0007015">
    <property type="term" value="P:actin filament organization"/>
    <property type="evidence" value="ECO:0007669"/>
    <property type="project" value="TreeGrafter"/>
</dbReference>
<dbReference type="InterPro" id="IPR050606">
    <property type="entry name" value="Calponin-like"/>
</dbReference>
<reference evidence="5" key="2">
    <citation type="journal article" date="2020" name="PLoS Negl. Trop. Dis.">
        <title>High-quality nuclear genome for Sarcoptes scabiei-A critical resource for a neglected parasite.</title>
        <authorList>
            <person name="Korhonen P.K."/>
            <person name="Gasser R.B."/>
            <person name="Ma G."/>
            <person name="Wang T."/>
            <person name="Stroehlein A.J."/>
            <person name="Young N.D."/>
            <person name="Ang C.S."/>
            <person name="Fernando D.D."/>
            <person name="Lu H.C."/>
            <person name="Taylor S."/>
            <person name="Reynolds S.L."/>
            <person name="Mofiz E."/>
            <person name="Najaraj S.H."/>
            <person name="Gowda H."/>
            <person name="Madugundu A."/>
            <person name="Renuse S."/>
            <person name="Holt D."/>
            <person name="Pandey A."/>
            <person name="Papenfuss A.T."/>
            <person name="Fischer K."/>
        </authorList>
    </citation>
    <scope>NUCLEOTIDE SEQUENCE [LARGE SCALE GENOMIC DNA]</scope>
</reference>
<dbReference type="EMBL" id="WVUK01000056">
    <property type="protein sequence ID" value="KAF7492785.1"/>
    <property type="molecule type" value="Genomic_DNA"/>
</dbReference>
<protein>
    <submittedName>
        <fullName evidence="2">Muscle-specific protein 20</fullName>
    </submittedName>
    <submittedName>
        <fullName evidence="3">Muscular protein 20-like protein</fullName>
    </submittedName>
</protein>
<dbReference type="Gene3D" id="1.10.418.10">
    <property type="entry name" value="Calponin-like domain"/>
    <property type="match status" value="1"/>
</dbReference>
<evidence type="ECO:0000259" key="1">
    <source>
        <dbReference type="PROSITE" id="PS50021"/>
    </source>
</evidence>
<dbReference type="EnsemblMetazoa" id="SSS_3747s_mrna">
    <property type="protein sequence ID" value="KAF7492785.1"/>
    <property type="gene ID" value="SSS_3747"/>
</dbReference>
<dbReference type="PRINTS" id="PR00888">
    <property type="entry name" value="SM22CALPONIN"/>
</dbReference>
<dbReference type="InterPro" id="IPR003096">
    <property type="entry name" value="SM22_calponin"/>
</dbReference>
<dbReference type="PANTHER" id="PTHR47385">
    <property type="entry name" value="CALPONIN"/>
    <property type="match status" value="1"/>
</dbReference>
<dbReference type="AlphaFoldDB" id="A0A131ZSL4"/>
<dbReference type="GO" id="GO:0015629">
    <property type="term" value="C:actin cytoskeleton"/>
    <property type="evidence" value="ECO:0007669"/>
    <property type="project" value="TreeGrafter"/>
</dbReference>
<evidence type="ECO:0000313" key="4">
    <source>
        <dbReference type="EnsemblMetazoa" id="KAF7492785.1"/>
    </source>
</evidence>
<reference evidence="4" key="4">
    <citation type="submission" date="2022-06" db="UniProtKB">
        <authorList>
            <consortium name="EnsemblMetazoa"/>
        </authorList>
    </citation>
    <scope>IDENTIFICATION</scope>
</reference>
<sequence>MAHYGIQAAVAAKTASKRSPNVEQSLLAWIFEVVGEKVPEGVAYEEVLKDGVVLCKLMNKIKPGAIDKFASGGSAYILMENINKFIKAAQEYGVSHDQLFRTVDLFEKKNIPEVTAGIINLARVACSDENYKGPQLEKWVFANN</sequence>
<dbReference type="PROSITE" id="PS50021">
    <property type="entry name" value="CH"/>
    <property type="match status" value="1"/>
</dbReference>
<reference evidence="2" key="3">
    <citation type="submission" date="2020-01" db="EMBL/GenBank/DDBJ databases">
        <authorList>
            <person name="Korhonen P.K.K."/>
            <person name="Guangxu M.G."/>
            <person name="Wang T.W."/>
            <person name="Stroehlein A.J.S."/>
            <person name="Young N.D."/>
            <person name="Ang C.-S.A."/>
            <person name="Fernando D.W.F."/>
            <person name="Lu H.L."/>
            <person name="Taylor S.T."/>
            <person name="Ehtesham M.E.M."/>
            <person name="Najaraj S.H.N."/>
            <person name="Harsha G.H.G."/>
            <person name="Madugundu A.M."/>
            <person name="Renuse S.R."/>
            <person name="Holt D.H."/>
            <person name="Pandey A.P."/>
            <person name="Papenfuss A.P."/>
            <person name="Gasser R.B.G."/>
            <person name="Fischer K.F."/>
        </authorList>
    </citation>
    <scope>NUCLEOTIDE SEQUENCE</scope>
    <source>
        <strain evidence="2">SSS_KF_BRIS2020</strain>
    </source>
</reference>
<dbReference type="Proteomes" id="UP000616769">
    <property type="component" value="Unassembled WGS sequence"/>
</dbReference>
<feature type="domain" description="Calponin-homology (CH)" evidence="1">
    <location>
        <begin position="20"/>
        <end position="126"/>
    </location>
</feature>
<name>A0A131ZSL4_SARSC</name>
<dbReference type="VEuPathDB" id="VectorBase:SSCA010677"/>
<dbReference type="SMART" id="SM00033">
    <property type="entry name" value="CH"/>
    <property type="match status" value="1"/>
</dbReference>
<evidence type="ECO:0000313" key="3">
    <source>
        <dbReference type="EMBL" id="KPL94049.1"/>
    </source>
</evidence>
<organism evidence="3 6">
    <name type="scientific">Sarcoptes scabiei</name>
    <name type="common">Itch mite</name>
    <name type="synonym">Acarus scabiei</name>
    <dbReference type="NCBI Taxonomy" id="52283"/>
    <lineage>
        <taxon>Eukaryota</taxon>
        <taxon>Metazoa</taxon>
        <taxon>Ecdysozoa</taxon>
        <taxon>Arthropoda</taxon>
        <taxon>Chelicerata</taxon>
        <taxon>Arachnida</taxon>
        <taxon>Acari</taxon>
        <taxon>Acariformes</taxon>
        <taxon>Sarcoptiformes</taxon>
        <taxon>Astigmata</taxon>
        <taxon>Psoroptidia</taxon>
        <taxon>Sarcoptoidea</taxon>
        <taxon>Sarcoptidae</taxon>
        <taxon>Sarcoptinae</taxon>
        <taxon>Sarcoptes</taxon>
    </lineage>
</organism>
<gene>
    <name evidence="3" type="ORF">QR98_0001120</name>
    <name evidence="2" type="ORF">SSS_3747</name>
</gene>
<dbReference type="InterPro" id="IPR036872">
    <property type="entry name" value="CH_dom_sf"/>
</dbReference>